<comment type="function">
    <text evidence="9 10">Fluoride-specific ion channel. Important for reducing fluoride concentration in the cell, thus reducing its toxicity.</text>
</comment>
<reference evidence="11" key="1">
    <citation type="journal article" date="2014" name="Int. J. Syst. Evol. Microbiol.">
        <title>Complete genome sequence of Corynebacterium casei LMG S-19264T (=DSM 44701T), isolated from a smear-ripened cheese.</title>
        <authorList>
            <consortium name="US DOE Joint Genome Institute (JGI-PGF)"/>
            <person name="Walter F."/>
            <person name="Albersmeier A."/>
            <person name="Kalinowski J."/>
            <person name="Ruckert C."/>
        </authorList>
    </citation>
    <scope>NUCLEOTIDE SEQUENCE</scope>
    <source>
        <strain evidence="11">CGMCC 1.15478</strain>
    </source>
</reference>
<evidence type="ECO:0000256" key="2">
    <source>
        <dbReference type="ARBA" id="ARBA00022475"/>
    </source>
</evidence>
<feature type="transmembrane region" description="Helical" evidence="10">
    <location>
        <begin position="71"/>
        <end position="88"/>
    </location>
</feature>
<reference evidence="11" key="2">
    <citation type="submission" date="2020-09" db="EMBL/GenBank/DDBJ databases">
        <authorList>
            <person name="Sun Q."/>
            <person name="Zhou Y."/>
        </authorList>
    </citation>
    <scope>NUCLEOTIDE SEQUENCE</scope>
    <source>
        <strain evidence="11">CGMCC 1.15478</strain>
    </source>
</reference>
<dbReference type="AlphaFoldDB" id="A0A916XBY1"/>
<keyword evidence="10" id="KW-0813">Transport</keyword>
<feature type="binding site" evidence="10">
    <location>
        <position position="82"/>
    </location>
    <ligand>
        <name>Na(+)</name>
        <dbReference type="ChEBI" id="CHEBI:29101"/>
        <note>structural</note>
    </ligand>
</feature>
<evidence type="ECO:0000256" key="9">
    <source>
        <dbReference type="ARBA" id="ARBA00049940"/>
    </source>
</evidence>
<evidence type="ECO:0000256" key="1">
    <source>
        <dbReference type="ARBA" id="ARBA00004651"/>
    </source>
</evidence>
<dbReference type="PANTHER" id="PTHR28259">
    <property type="entry name" value="FLUORIDE EXPORT PROTEIN 1-RELATED"/>
    <property type="match status" value="1"/>
</dbReference>
<keyword evidence="4 10" id="KW-1133">Transmembrane helix</keyword>
<comment type="caution">
    <text evidence="11">The sequence shown here is derived from an EMBL/GenBank/DDBJ whole genome shotgun (WGS) entry which is preliminary data.</text>
</comment>
<comment type="activity regulation">
    <text evidence="10">Na(+) is not transported, but it plays an essential structural role and its presence is essential for fluoride channel function.</text>
</comment>
<evidence type="ECO:0000256" key="4">
    <source>
        <dbReference type="ARBA" id="ARBA00022989"/>
    </source>
</evidence>
<dbReference type="Pfam" id="PF02537">
    <property type="entry name" value="CRCB"/>
    <property type="match status" value="1"/>
</dbReference>
<dbReference type="EMBL" id="BMJH01000001">
    <property type="protein sequence ID" value="GGC62656.1"/>
    <property type="molecule type" value="Genomic_DNA"/>
</dbReference>
<keyword evidence="10" id="KW-0479">Metal-binding</keyword>
<evidence type="ECO:0000256" key="8">
    <source>
        <dbReference type="ARBA" id="ARBA00035585"/>
    </source>
</evidence>
<dbReference type="Proteomes" id="UP000641514">
    <property type="component" value="Unassembled WGS sequence"/>
</dbReference>
<evidence type="ECO:0000313" key="11">
    <source>
        <dbReference type="EMBL" id="GGC62656.1"/>
    </source>
</evidence>
<sequence length="136" mass="13748">MFRGQGPTIAAVAAGGALGALARYSITIIGGGAGNGFPWHLVVVNTVGCFLIGVLLVVVNEVLTVHPIVRPFIGTGVLGGFTTFSMFAEDTVELVSAGNVLAAGAYVGFTLVGAFGGVWAAMQITRLLAPRRGSAS</sequence>
<dbReference type="HAMAP" id="MF_00454">
    <property type="entry name" value="FluC"/>
    <property type="match status" value="1"/>
</dbReference>
<keyword evidence="3 10" id="KW-0812">Transmembrane</keyword>
<dbReference type="GO" id="GO:0140114">
    <property type="term" value="P:cellular detoxification of fluoride"/>
    <property type="evidence" value="ECO:0007669"/>
    <property type="project" value="UniProtKB-UniRule"/>
</dbReference>
<evidence type="ECO:0000313" key="12">
    <source>
        <dbReference type="Proteomes" id="UP000641514"/>
    </source>
</evidence>
<comment type="similarity">
    <text evidence="7 10">Belongs to the fluoride channel Fluc/FEX (TC 1.A.43) family.</text>
</comment>
<dbReference type="GO" id="GO:0062054">
    <property type="term" value="F:fluoride channel activity"/>
    <property type="evidence" value="ECO:0007669"/>
    <property type="project" value="UniProtKB-UniRule"/>
</dbReference>
<proteinExistence type="inferred from homology"/>
<name>A0A916XBY1_9ACTN</name>
<dbReference type="GO" id="GO:0005886">
    <property type="term" value="C:plasma membrane"/>
    <property type="evidence" value="ECO:0007669"/>
    <property type="project" value="UniProtKB-SubCell"/>
</dbReference>
<keyword evidence="6 10" id="KW-0407">Ion channel</keyword>
<keyword evidence="10" id="KW-0915">Sodium</keyword>
<feature type="transmembrane region" description="Helical" evidence="10">
    <location>
        <begin position="38"/>
        <end position="59"/>
    </location>
</feature>
<protein>
    <recommendedName>
        <fullName evidence="10">Fluoride-specific ion channel FluC</fullName>
    </recommendedName>
</protein>
<evidence type="ECO:0000256" key="10">
    <source>
        <dbReference type="HAMAP-Rule" id="MF_00454"/>
    </source>
</evidence>
<keyword evidence="2 10" id="KW-1003">Cell membrane</keyword>
<keyword evidence="5 10" id="KW-0472">Membrane</keyword>
<keyword evidence="12" id="KW-1185">Reference proteome</keyword>
<gene>
    <name evidence="11" type="primary">crcB1</name>
    <name evidence="10" type="synonym">crcB</name>
    <name evidence="10" type="synonym">fluC</name>
    <name evidence="11" type="ORF">GCM10011410_13850</name>
</gene>
<feature type="binding site" evidence="10">
    <location>
        <position position="79"/>
    </location>
    <ligand>
        <name>Na(+)</name>
        <dbReference type="ChEBI" id="CHEBI:29101"/>
        <note>structural</note>
    </ligand>
</feature>
<comment type="subcellular location">
    <subcellularLocation>
        <location evidence="1 10">Cell membrane</location>
        <topology evidence="1 10">Multi-pass membrane protein</topology>
    </subcellularLocation>
</comment>
<accession>A0A916XBY1</accession>
<dbReference type="RefSeq" id="WP_188671861.1">
    <property type="nucleotide sequence ID" value="NZ_BMJH01000001.1"/>
</dbReference>
<dbReference type="InterPro" id="IPR003691">
    <property type="entry name" value="FluC"/>
</dbReference>
<keyword evidence="10" id="KW-0406">Ion transport</keyword>
<organism evidence="11 12">
    <name type="scientific">Hoyosella rhizosphaerae</name>
    <dbReference type="NCBI Taxonomy" id="1755582"/>
    <lineage>
        <taxon>Bacteria</taxon>
        <taxon>Bacillati</taxon>
        <taxon>Actinomycetota</taxon>
        <taxon>Actinomycetes</taxon>
        <taxon>Mycobacteriales</taxon>
        <taxon>Hoyosellaceae</taxon>
        <taxon>Hoyosella</taxon>
    </lineage>
</organism>
<evidence type="ECO:0000256" key="6">
    <source>
        <dbReference type="ARBA" id="ARBA00023303"/>
    </source>
</evidence>
<evidence type="ECO:0000256" key="7">
    <source>
        <dbReference type="ARBA" id="ARBA00035120"/>
    </source>
</evidence>
<evidence type="ECO:0000256" key="3">
    <source>
        <dbReference type="ARBA" id="ARBA00022692"/>
    </source>
</evidence>
<comment type="catalytic activity">
    <reaction evidence="8">
        <text>fluoride(in) = fluoride(out)</text>
        <dbReference type="Rhea" id="RHEA:76159"/>
        <dbReference type="ChEBI" id="CHEBI:17051"/>
    </reaction>
    <physiologicalReaction direction="left-to-right" evidence="8">
        <dbReference type="Rhea" id="RHEA:76160"/>
    </physiologicalReaction>
</comment>
<feature type="transmembrane region" description="Helical" evidence="10">
    <location>
        <begin position="100"/>
        <end position="122"/>
    </location>
</feature>
<evidence type="ECO:0000256" key="5">
    <source>
        <dbReference type="ARBA" id="ARBA00023136"/>
    </source>
</evidence>
<dbReference type="PANTHER" id="PTHR28259:SF1">
    <property type="entry name" value="FLUORIDE EXPORT PROTEIN 1-RELATED"/>
    <property type="match status" value="1"/>
</dbReference>
<dbReference type="GO" id="GO:0046872">
    <property type="term" value="F:metal ion binding"/>
    <property type="evidence" value="ECO:0007669"/>
    <property type="project" value="UniProtKB-KW"/>
</dbReference>